<dbReference type="OrthoDB" id="10266128at2759"/>
<dbReference type="PANTHER" id="PTHR11089:SF30">
    <property type="entry name" value="GUANINE NUCLEOTIDE-BINDING PROTEIN-LIKE 3 HOMOLOG"/>
    <property type="match status" value="1"/>
</dbReference>
<feature type="domain" description="G" evidence="3">
    <location>
        <begin position="131"/>
        <end position="172"/>
    </location>
</feature>
<name>A0A9K3L112_9STRA</name>
<organism evidence="4 5">
    <name type="scientific">Nitzschia inconspicua</name>
    <dbReference type="NCBI Taxonomy" id="303405"/>
    <lineage>
        <taxon>Eukaryota</taxon>
        <taxon>Sar</taxon>
        <taxon>Stramenopiles</taxon>
        <taxon>Ochrophyta</taxon>
        <taxon>Bacillariophyta</taxon>
        <taxon>Bacillariophyceae</taxon>
        <taxon>Bacillariophycidae</taxon>
        <taxon>Bacillariales</taxon>
        <taxon>Bacillariaceae</taxon>
        <taxon>Nitzschia</taxon>
    </lineage>
</organism>
<reference evidence="4" key="2">
    <citation type="submission" date="2021-04" db="EMBL/GenBank/DDBJ databases">
        <authorList>
            <person name="Podell S."/>
        </authorList>
    </citation>
    <scope>NUCLEOTIDE SEQUENCE</scope>
    <source>
        <strain evidence="4">Hildebrandi</strain>
    </source>
</reference>
<keyword evidence="5" id="KW-1185">Reference proteome</keyword>
<dbReference type="Proteomes" id="UP000693970">
    <property type="component" value="Unassembled WGS sequence"/>
</dbReference>
<dbReference type="InterPro" id="IPR006073">
    <property type="entry name" value="GTP-bd"/>
</dbReference>
<protein>
    <submittedName>
        <fullName evidence="4">GTP-binding protein</fullName>
    </submittedName>
</protein>
<proteinExistence type="predicted"/>
<evidence type="ECO:0000259" key="3">
    <source>
        <dbReference type="Pfam" id="PF01926"/>
    </source>
</evidence>
<evidence type="ECO:0000313" key="5">
    <source>
        <dbReference type="Proteomes" id="UP000693970"/>
    </source>
</evidence>
<evidence type="ECO:0000313" key="4">
    <source>
        <dbReference type="EMBL" id="KAG7353603.1"/>
    </source>
</evidence>
<sequence length="179" mass="19174">MTPATTAVTAKVLAAGQHSRRAYLSVFQKVMDTSDVLLQVMDARDPVGSRIHQTLEDVILSKADQWMILVLNKIDLVLKEVVSKDLGSSTGDDTDATTSSMPVGMDGLLLLLENYARTGGVGGKSKTTIVVGIIGYPNVGKSSIINALKRSRAVDVSARPEFTTTMQEVVLDGNVRHFG</sequence>
<evidence type="ECO:0000256" key="2">
    <source>
        <dbReference type="ARBA" id="ARBA00023134"/>
    </source>
</evidence>
<dbReference type="GO" id="GO:0005525">
    <property type="term" value="F:GTP binding"/>
    <property type="evidence" value="ECO:0007669"/>
    <property type="project" value="UniProtKB-KW"/>
</dbReference>
<gene>
    <name evidence="4" type="ORF">IV203_002958</name>
</gene>
<evidence type="ECO:0000256" key="1">
    <source>
        <dbReference type="ARBA" id="ARBA00022741"/>
    </source>
</evidence>
<dbReference type="EMBL" id="JAGRRH010000016">
    <property type="protein sequence ID" value="KAG7353603.1"/>
    <property type="molecule type" value="Genomic_DNA"/>
</dbReference>
<dbReference type="GO" id="GO:0005730">
    <property type="term" value="C:nucleolus"/>
    <property type="evidence" value="ECO:0007669"/>
    <property type="project" value="TreeGrafter"/>
</dbReference>
<keyword evidence="1" id="KW-0547">Nucleotide-binding</keyword>
<comment type="caution">
    <text evidence="4">The sequence shown here is derived from an EMBL/GenBank/DDBJ whole genome shotgun (WGS) entry which is preliminary data.</text>
</comment>
<dbReference type="PANTHER" id="PTHR11089">
    <property type="entry name" value="GTP-BINDING PROTEIN-RELATED"/>
    <property type="match status" value="1"/>
</dbReference>
<keyword evidence="2" id="KW-0342">GTP-binding</keyword>
<accession>A0A9K3L112</accession>
<dbReference type="AlphaFoldDB" id="A0A9K3L112"/>
<dbReference type="InterPro" id="IPR050755">
    <property type="entry name" value="TRAFAC_YlqF/YawG_RiboMat"/>
</dbReference>
<reference evidence="4" key="1">
    <citation type="journal article" date="2021" name="Sci. Rep.">
        <title>Diploid genomic architecture of Nitzschia inconspicua, an elite biomass production diatom.</title>
        <authorList>
            <person name="Oliver A."/>
            <person name="Podell S."/>
            <person name="Pinowska A."/>
            <person name="Traller J.C."/>
            <person name="Smith S.R."/>
            <person name="McClure R."/>
            <person name="Beliaev A."/>
            <person name="Bohutskyi P."/>
            <person name="Hill E.A."/>
            <person name="Rabines A."/>
            <person name="Zheng H."/>
            <person name="Allen L.Z."/>
            <person name="Kuo A."/>
            <person name="Grigoriev I.V."/>
            <person name="Allen A.E."/>
            <person name="Hazlebeck D."/>
            <person name="Allen E.E."/>
        </authorList>
    </citation>
    <scope>NUCLEOTIDE SEQUENCE</scope>
    <source>
        <strain evidence="4">Hildebrandi</strain>
    </source>
</reference>
<dbReference type="Pfam" id="PF01926">
    <property type="entry name" value="MMR_HSR1"/>
    <property type="match status" value="1"/>
</dbReference>